<gene>
    <name evidence="2" type="ORF">CR105_20450</name>
</gene>
<evidence type="ECO:0000313" key="2">
    <source>
        <dbReference type="EMBL" id="PIL43166.1"/>
    </source>
</evidence>
<organism evidence="2 3">
    <name type="scientific">Massilia eurypsychrophila</name>
    <dbReference type="NCBI Taxonomy" id="1485217"/>
    <lineage>
        <taxon>Bacteria</taxon>
        <taxon>Pseudomonadati</taxon>
        <taxon>Pseudomonadota</taxon>
        <taxon>Betaproteobacteria</taxon>
        <taxon>Burkholderiales</taxon>
        <taxon>Oxalobacteraceae</taxon>
        <taxon>Telluria group</taxon>
        <taxon>Massilia</taxon>
    </lineage>
</organism>
<comment type="caution">
    <text evidence="2">The sequence shown here is derived from an EMBL/GenBank/DDBJ whole genome shotgun (WGS) entry which is preliminary data.</text>
</comment>
<dbReference type="Pfam" id="PF10116">
    <property type="entry name" value="Host_attach"/>
    <property type="match status" value="1"/>
</dbReference>
<keyword evidence="3" id="KW-1185">Reference proteome</keyword>
<evidence type="ECO:0000256" key="1">
    <source>
        <dbReference type="SAM" id="MobiDB-lite"/>
    </source>
</evidence>
<feature type="region of interest" description="Disordered" evidence="1">
    <location>
        <begin position="49"/>
        <end position="85"/>
    </location>
</feature>
<accession>A0A2G8TAS9</accession>
<name>A0A2G8TAS9_9BURK</name>
<evidence type="ECO:0000313" key="3">
    <source>
        <dbReference type="Proteomes" id="UP000230390"/>
    </source>
</evidence>
<dbReference type="EMBL" id="PDOC01000016">
    <property type="protein sequence ID" value="PIL43166.1"/>
    <property type="molecule type" value="Genomic_DNA"/>
</dbReference>
<protein>
    <submittedName>
        <fullName evidence="2">Uncharacterized protein</fullName>
    </submittedName>
</protein>
<reference evidence="2 3" key="1">
    <citation type="submission" date="2017-10" db="EMBL/GenBank/DDBJ databases">
        <title>Massilia psychrophilum sp. nov., a novel purple-pigmented bacterium isolated from Tianshan glacier, Xinjiang Municipality, China.</title>
        <authorList>
            <person name="Wang H."/>
        </authorList>
    </citation>
    <scope>NUCLEOTIDE SEQUENCE [LARGE SCALE GENOMIC DNA]</scope>
    <source>
        <strain evidence="2 3">JCM 30074</strain>
    </source>
</reference>
<dbReference type="AlphaFoldDB" id="A0A2G8TAS9"/>
<proteinExistence type="predicted"/>
<dbReference type="InterPro" id="IPR019291">
    <property type="entry name" value="Host_attachment_protein"/>
</dbReference>
<dbReference type="RefSeq" id="WP_099791631.1">
    <property type="nucleotide sequence ID" value="NZ_JBHLYV010000095.1"/>
</dbReference>
<dbReference type="OrthoDB" id="329419at2"/>
<dbReference type="Proteomes" id="UP000230390">
    <property type="component" value="Unassembled WGS sequence"/>
</dbReference>
<sequence>MQTSWIISANAGRARFFEESDPAEPLQEIEDMVNTAVRLRVLETESDKIGPTAAAGSGHNIGGHRPTTPAAVVGVGRPGSTHSHC</sequence>